<reference evidence="2 3" key="1">
    <citation type="submission" date="2019-05" db="EMBL/GenBank/DDBJ databases">
        <title>Whole genome sequence analysis of Cupriavidus campinensis S14E4C strain.</title>
        <authorList>
            <person name="Abbaszade G."/>
            <person name="Szabo A."/>
            <person name="Toumi M."/>
            <person name="Toth E."/>
        </authorList>
    </citation>
    <scope>NUCLEOTIDE SEQUENCE [LARGE SCALE GENOMIC DNA]</scope>
    <source>
        <strain evidence="2 3">S14E4C</strain>
    </source>
</reference>
<dbReference type="PROSITE" id="PS51257">
    <property type="entry name" value="PROKAR_LIPOPROTEIN"/>
    <property type="match status" value="1"/>
</dbReference>
<evidence type="ECO:0000313" key="3">
    <source>
        <dbReference type="Proteomes" id="UP000318943"/>
    </source>
</evidence>
<dbReference type="Gene3D" id="2.120.10.30">
    <property type="entry name" value="TolB, C-terminal domain"/>
    <property type="match status" value="1"/>
</dbReference>
<protein>
    <submittedName>
        <fullName evidence="2">Glucose dehydrogenase</fullName>
    </submittedName>
</protein>
<dbReference type="InterPro" id="IPR011041">
    <property type="entry name" value="Quinoprot_gluc/sorb_DH_b-prop"/>
</dbReference>
<feature type="domain" description="Glucose/Sorbosone dehydrogenase" evidence="1">
    <location>
        <begin position="145"/>
        <end position="434"/>
    </location>
</feature>
<dbReference type="RefSeq" id="WP_144197121.1">
    <property type="nucleotide sequence ID" value="NZ_VCIZ01000003.1"/>
</dbReference>
<dbReference type="EMBL" id="VCIZ01000003">
    <property type="protein sequence ID" value="TSP13560.1"/>
    <property type="molecule type" value="Genomic_DNA"/>
</dbReference>
<dbReference type="Pfam" id="PF07995">
    <property type="entry name" value="GSDH"/>
    <property type="match status" value="1"/>
</dbReference>
<accession>A0ABY3ERH3</accession>
<dbReference type="InterPro" id="IPR012938">
    <property type="entry name" value="Glc/Sorbosone_DH"/>
</dbReference>
<dbReference type="PANTHER" id="PTHR19328">
    <property type="entry name" value="HEDGEHOG-INTERACTING PROTEIN"/>
    <property type="match status" value="1"/>
</dbReference>
<dbReference type="PANTHER" id="PTHR19328:SF75">
    <property type="entry name" value="ALDOSE SUGAR DEHYDROGENASE YLII"/>
    <property type="match status" value="1"/>
</dbReference>
<sequence>MIRSHRWMLCRLLGLVTLWLAGCGGSSGDIQITSGGTPATLTVVVSGLPAGTPANITVNGPGGYRQTAAQTITLGNLVAGTYTVTAAPVLTGSTSYQPSQAVQTAMVAANTAPTIGVSYGAPSDMRLSLAQVADGFAAPIFLTAPANDPRLFVVERAGRVRIVRDGSVPGTAFLDISSLTTTDGERGLFSMAFDPAYATSGRFYVCYTDQNGAITVARYTVSASNPDAANPTGTVLLSIPHPGASNHNGGQLAFGTDGMLYIGTGDGGGSNDPSNNAQNSNTLLGKILRIDVSGASYAVPAGNPFTGGGGGRAEIWAMGLRNPWRFSFDANGLLYIADVGQGQREEVNAVPTASAGLNYGWDRLEGTACVGATPCDPAGLTPPVFEYSHDAGGCAIVGGYVYRGAALPELQGRYFYTDLCTGKLASFLYRDGAVSELVDWPVTASGSVYSFGTDAAQELYVLADPGTSSTSGKVYRVQRAP</sequence>
<evidence type="ECO:0000313" key="2">
    <source>
        <dbReference type="EMBL" id="TSP13560.1"/>
    </source>
</evidence>
<proteinExistence type="predicted"/>
<comment type="caution">
    <text evidence="2">The sequence shown here is derived from an EMBL/GenBank/DDBJ whole genome shotgun (WGS) entry which is preliminary data.</text>
</comment>
<dbReference type="Proteomes" id="UP000318943">
    <property type="component" value="Unassembled WGS sequence"/>
</dbReference>
<keyword evidence="3" id="KW-1185">Reference proteome</keyword>
<evidence type="ECO:0000259" key="1">
    <source>
        <dbReference type="Pfam" id="PF07995"/>
    </source>
</evidence>
<gene>
    <name evidence="2" type="ORF">FGG12_07960</name>
</gene>
<dbReference type="InterPro" id="IPR011042">
    <property type="entry name" value="6-blade_b-propeller_TolB-like"/>
</dbReference>
<dbReference type="SUPFAM" id="SSF50952">
    <property type="entry name" value="Soluble quinoprotein glucose dehydrogenase"/>
    <property type="match status" value="1"/>
</dbReference>
<organism evidence="2 3">
    <name type="scientific">Cupriavidus campinensis</name>
    <dbReference type="NCBI Taxonomy" id="151783"/>
    <lineage>
        <taxon>Bacteria</taxon>
        <taxon>Pseudomonadati</taxon>
        <taxon>Pseudomonadota</taxon>
        <taxon>Betaproteobacteria</taxon>
        <taxon>Burkholderiales</taxon>
        <taxon>Burkholderiaceae</taxon>
        <taxon>Cupriavidus</taxon>
    </lineage>
</organism>
<name>A0ABY3ERH3_9BURK</name>